<dbReference type="AlphaFoldDB" id="A0ABD6DXC2"/>
<feature type="compositionally biased region" description="Polar residues" evidence="2">
    <location>
        <begin position="50"/>
        <end position="72"/>
    </location>
</feature>
<dbReference type="RefSeq" id="WP_256305886.1">
    <property type="nucleotide sequence ID" value="NZ_JANHAW010000001.1"/>
</dbReference>
<dbReference type="Pfam" id="PF23379">
    <property type="entry name" value="DUF7096"/>
    <property type="match status" value="1"/>
</dbReference>
<dbReference type="InterPro" id="IPR055522">
    <property type="entry name" value="DUF7096"/>
</dbReference>
<feature type="region of interest" description="Disordered" evidence="2">
    <location>
        <begin position="207"/>
        <end position="379"/>
    </location>
</feature>
<evidence type="ECO:0000256" key="2">
    <source>
        <dbReference type="SAM" id="MobiDB-lite"/>
    </source>
</evidence>
<keyword evidence="1" id="KW-0175">Coiled coil</keyword>
<comment type="caution">
    <text evidence="4">The sequence shown here is derived from an EMBL/GenBank/DDBJ whole genome shotgun (WGS) entry which is preliminary data.</text>
</comment>
<name>A0ABD6DXC2_9EURY</name>
<sequence>MRPASTLLVAFVVVVATVPVGVGAAASIDASTSVVGGSAPAQATDDGTVGQASNETGGETQTTSAAAPNETASADEANGSTPIAPGAKLAGVVAVQRTEIDSEVQSRAFGQRVAAATTNDSKAAVIAGTVNDSRERVDRLRDRLAELERAHESGELPEGRYRARTAQVTAELNSVEARLDQANESASSLPASVREANGIDPSNIERLRSDARNLTGPETAEIAREIAGNDPGRGMGRPDSAPGREGDAPGREGDGPGRESDAPGREGDAPGRESDVPGRSDETDAANGTEDRRPEDAGNGGAERSNDSGEGAEGTDDPGREDAGNDRKEKNATRTGDGSDDSDPSESDSPGDNDDGDAAGQSDDAPGRSGDAPGRDRGD</sequence>
<accession>A0ABD6DXC2</accession>
<dbReference type="EMBL" id="JBHUDP010000005">
    <property type="protein sequence ID" value="MFD1686564.1"/>
    <property type="molecule type" value="Genomic_DNA"/>
</dbReference>
<reference evidence="4 5" key="1">
    <citation type="journal article" date="2019" name="Int. J. Syst. Evol. Microbiol.">
        <title>The Global Catalogue of Microorganisms (GCM) 10K type strain sequencing project: providing services to taxonomists for standard genome sequencing and annotation.</title>
        <authorList>
            <consortium name="The Broad Institute Genomics Platform"/>
            <consortium name="The Broad Institute Genome Sequencing Center for Infectious Disease"/>
            <person name="Wu L."/>
            <person name="Ma J."/>
        </authorList>
    </citation>
    <scope>NUCLEOTIDE SEQUENCE [LARGE SCALE GENOMIC DNA]</scope>
    <source>
        <strain evidence="4 5">CGMCC 1.10387</strain>
    </source>
</reference>
<evidence type="ECO:0000313" key="4">
    <source>
        <dbReference type="EMBL" id="MFD1686564.1"/>
    </source>
</evidence>
<evidence type="ECO:0000313" key="5">
    <source>
        <dbReference type="Proteomes" id="UP001597092"/>
    </source>
</evidence>
<feature type="compositionally biased region" description="Acidic residues" evidence="2">
    <location>
        <begin position="338"/>
        <end position="357"/>
    </location>
</feature>
<organism evidence="4 5">
    <name type="scientific">Halobellus litoreus</name>
    <dbReference type="NCBI Taxonomy" id="755310"/>
    <lineage>
        <taxon>Archaea</taxon>
        <taxon>Methanobacteriati</taxon>
        <taxon>Methanobacteriota</taxon>
        <taxon>Stenosarchaea group</taxon>
        <taxon>Halobacteria</taxon>
        <taxon>Halobacteriales</taxon>
        <taxon>Haloferacaceae</taxon>
        <taxon>Halobellus</taxon>
    </lineage>
</organism>
<feature type="coiled-coil region" evidence="1">
    <location>
        <begin position="130"/>
        <end position="185"/>
    </location>
</feature>
<dbReference type="Proteomes" id="UP001597092">
    <property type="component" value="Unassembled WGS sequence"/>
</dbReference>
<feature type="domain" description="DUF7096" evidence="3">
    <location>
        <begin position="1"/>
        <end position="230"/>
    </location>
</feature>
<protein>
    <recommendedName>
        <fullName evidence="3">DUF7096 domain-containing protein</fullName>
    </recommendedName>
</protein>
<feature type="compositionally biased region" description="Basic and acidic residues" evidence="2">
    <location>
        <begin position="242"/>
        <end position="282"/>
    </location>
</feature>
<evidence type="ECO:0000256" key="1">
    <source>
        <dbReference type="SAM" id="Coils"/>
    </source>
</evidence>
<proteinExistence type="predicted"/>
<gene>
    <name evidence="4" type="ORF">ACFSAS_13165</name>
</gene>
<keyword evidence="5" id="KW-1185">Reference proteome</keyword>
<evidence type="ECO:0000259" key="3">
    <source>
        <dbReference type="Pfam" id="PF23379"/>
    </source>
</evidence>
<feature type="compositionally biased region" description="Basic and acidic residues" evidence="2">
    <location>
        <begin position="317"/>
        <end position="332"/>
    </location>
</feature>
<feature type="region of interest" description="Disordered" evidence="2">
    <location>
        <begin position="33"/>
        <end position="83"/>
    </location>
</feature>